<dbReference type="PANTHER" id="PTHR10652:SF24">
    <property type="entry name" value="ADENYLYL CYCLASE-ASSOCIATED PROTEIN"/>
    <property type="match status" value="1"/>
</dbReference>
<protein>
    <submittedName>
        <fullName evidence="7">Cyclase associated actin cytoskeleton regulatory protein 1</fullName>
    </submittedName>
</protein>
<dbReference type="GeneTree" id="ENSGT00390000017955"/>
<dbReference type="Pfam" id="PF08603">
    <property type="entry name" value="CAP_C"/>
    <property type="match status" value="1"/>
</dbReference>
<dbReference type="InterPro" id="IPR017901">
    <property type="entry name" value="C-CAP_CF_C-like"/>
</dbReference>
<dbReference type="SUPFAM" id="SSF101278">
    <property type="entry name" value="N-terminal domain of adenylylcyclase associated protein, CAP"/>
    <property type="match status" value="1"/>
</dbReference>
<gene>
    <name evidence="7" type="primary">CAP1</name>
</gene>
<evidence type="ECO:0000256" key="4">
    <source>
        <dbReference type="ARBA" id="ARBA00023136"/>
    </source>
</evidence>
<dbReference type="InterPro" id="IPR053950">
    <property type="entry name" value="CAP_N"/>
</dbReference>
<evidence type="ECO:0000256" key="3">
    <source>
        <dbReference type="ARBA" id="ARBA00022475"/>
    </source>
</evidence>
<dbReference type="InterPro" id="IPR006599">
    <property type="entry name" value="CARP_motif"/>
</dbReference>
<dbReference type="GO" id="GO:0003779">
    <property type="term" value="F:actin binding"/>
    <property type="evidence" value="ECO:0007669"/>
    <property type="project" value="InterPro"/>
</dbReference>
<accession>A0A8C4NNK9</accession>
<name>A0A8C4NNK9_EPTBU</name>
<dbReference type="InterPro" id="IPR018106">
    <property type="entry name" value="CAP_CS_N"/>
</dbReference>
<comment type="subcellular location">
    <subcellularLocation>
        <location evidence="1">Cell membrane</location>
        <topology evidence="1">Peripheral membrane protein</topology>
    </subcellularLocation>
</comment>
<feature type="compositionally biased region" description="Low complexity" evidence="5">
    <location>
        <begin position="315"/>
        <end position="332"/>
    </location>
</feature>
<dbReference type="InterPro" id="IPR036223">
    <property type="entry name" value="CAP_C_sf"/>
</dbReference>
<dbReference type="GO" id="GO:0019933">
    <property type="term" value="P:cAMP-mediated signaling"/>
    <property type="evidence" value="ECO:0007669"/>
    <property type="project" value="TreeGrafter"/>
</dbReference>
<proteinExistence type="inferred from homology"/>
<dbReference type="SUPFAM" id="SSF69340">
    <property type="entry name" value="C-terminal domain of adenylylcyclase associated protein"/>
    <property type="match status" value="1"/>
</dbReference>
<evidence type="ECO:0000313" key="8">
    <source>
        <dbReference type="Proteomes" id="UP000694388"/>
    </source>
</evidence>
<dbReference type="AlphaFoldDB" id="A0A8C4NNK9"/>
<keyword evidence="4" id="KW-0472">Membrane</keyword>
<evidence type="ECO:0000256" key="2">
    <source>
        <dbReference type="ARBA" id="ARBA00007659"/>
    </source>
</evidence>
<feature type="compositionally biased region" description="Pro residues" evidence="5">
    <location>
        <begin position="252"/>
        <end position="264"/>
    </location>
</feature>
<feature type="domain" description="C-CAP/cofactor C-like" evidence="6">
    <location>
        <begin position="335"/>
        <end position="470"/>
    </location>
</feature>
<dbReference type="FunFam" id="1.25.40.330:FF:000001">
    <property type="entry name" value="Adenylyl cyclase-associated protein"/>
    <property type="match status" value="1"/>
</dbReference>
<evidence type="ECO:0000313" key="7">
    <source>
        <dbReference type="Ensembl" id="ENSEBUP00000006545.1"/>
    </source>
</evidence>
<dbReference type="SMART" id="SM00673">
    <property type="entry name" value="CARP"/>
    <property type="match status" value="2"/>
</dbReference>
<dbReference type="GO" id="GO:0005886">
    <property type="term" value="C:plasma membrane"/>
    <property type="evidence" value="ECO:0007669"/>
    <property type="project" value="UniProtKB-SubCell"/>
</dbReference>
<dbReference type="InterPro" id="IPR013912">
    <property type="entry name" value="Adenylate_cyclase-assoc_CAP_C"/>
</dbReference>
<reference evidence="7" key="2">
    <citation type="submission" date="2025-09" db="UniProtKB">
        <authorList>
            <consortium name="Ensembl"/>
        </authorList>
    </citation>
    <scope>IDENTIFICATION</scope>
</reference>
<dbReference type="PROSITE" id="PS01088">
    <property type="entry name" value="CAP_1"/>
    <property type="match status" value="1"/>
</dbReference>
<evidence type="ECO:0000256" key="1">
    <source>
        <dbReference type="ARBA" id="ARBA00004202"/>
    </source>
</evidence>
<dbReference type="Gene3D" id="2.160.20.70">
    <property type="match status" value="1"/>
</dbReference>
<dbReference type="Ensembl" id="ENSEBUT00000007003.1">
    <property type="protein sequence ID" value="ENSEBUP00000006545.1"/>
    <property type="gene ID" value="ENSEBUG00000004304.1"/>
</dbReference>
<dbReference type="InterPro" id="IPR036222">
    <property type="entry name" value="CAP_N_sf"/>
</dbReference>
<dbReference type="GO" id="GO:0008179">
    <property type="term" value="F:adenylate cyclase binding"/>
    <property type="evidence" value="ECO:0007669"/>
    <property type="project" value="TreeGrafter"/>
</dbReference>
<dbReference type="Proteomes" id="UP000694388">
    <property type="component" value="Unplaced"/>
</dbReference>
<dbReference type="PROSITE" id="PS01089">
    <property type="entry name" value="CAP_2"/>
    <property type="match status" value="1"/>
</dbReference>
<reference evidence="7" key="1">
    <citation type="submission" date="2025-08" db="UniProtKB">
        <authorList>
            <consortium name="Ensembl"/>
        </authorList>
    </citation>
    <scope>IDENTIFICATION</scope>
</reference>
<evidence type="ECO:0000259" key="6">
    <source>
        <dbReference type="PROSITE" id="PS51329"/>
    </source>
</evidence>
<dbReference type="PANTHER" id="PTHR10652">
    <property type="entry name" value="ADENYLYL CYCLASE-ASSOCIATED PROTEIN"/>
    <property type="match status" value="1"/>
</dbReference>
<dbReference type="Pfam" id="PF21938">
    <property type="entry name" value="CAP_N"/>
    <property type="match status" value="1"/>
</dbReference>
<evidence type="ECO:0000256" key="5">
    <source>
        <dbReference type="SAM" id="MobiDB-lite"/>
    </source>
</evidence>
<dbReference type="InterPro" id="IPR016098">
    <property type="entry name" value="CAP/MinC_C"/>
</dbReference>
<dbReference type="Gene3D" id="1.25.40.330">
    <property type="entry name" value="Adenylate cyclase-associated CAP, N-terminal domain"/>
    <property type="match status" value="1"/>
</dbReference>
<keyword evidence="3" id="KW-1003">Cell membrane</keyword>
<dbReference type="GO" id="GO:0005737">
    <property type="term" value="C:cytoplasm"/>
    <property type="evidence" value="ECO:0007669"/>
    <property type="project" value="TreeGrafter"/>
</dbReference>
<keyword evidence="8" id="KW-1185">Reference proteome</keyword>
<dbReference type="FunFam" id="2.160.20.70:FF:000001">
    <property type="entry name" value="Adenylyl cyclase-associated protein"/>
    <property type="match status" value="1"/>
</dbReference>
<dbReference type="InterPro" id="IPR001837">
    <property type="entry name" value="Adenylate_cyclase-assoc_CAP"/>
</dbReference>
<dbReference type="GO" id="GO:0007015">
    <property type="term" value="P:actin filament organization"/>
    <property type="evidence" value="ECO:0007669"/>
    <property type="project" value="TreeGrafter"/>
</dbReference>
<dbReference type="PROSITE" id="PS51329">
    <property type="entry name" value="C_CAP_COFACTOR_C"/>
    <property type="match status" value="1"/>
</dbReference>
<feature type="region of interest" description="Disordered" evidence="5">
    <location>
        <begin position="245"/>
        <end position="274"/>
    </location>
</feature>
<comment type="similarity">
    <text evidence="2">Belongs to the CAP family.</text>
</comment>
<dbReference type="InterPro" id="IPR028417">
    <property type="entry name" value="CAP_CS_C"/>
</dbReference>
<sequence length="492" mass="54156">MAELQHLVERLEMVARRLEAAIHPSALPSPLPEACRDVLNGLSEGPVASSVEAFDKLLAGPVVEYIMRSREIGADVQVHQDGALRLHACPSIAHSGRNSILADMVQCAWKVQRTLLLTASCYQGPSEKELADVLKPMAVQIEEVQMFREKNRGSSFFNHLSAVSEAIPALGWVAISQTPGPYIKEMNDAAMFYTNRVLKEFKDKDRRHLDWVKAFLSMWQELQSYIKEFHTTGLLWTATGIKMGHSSSASIGPPPPPPPPPPPSMLTEKAAPSRDHSALFAQINQGENISLGLKHVADEQKTHKNPGIRGQGVRPSGRSTGTTSGTPQSLGPEHPRQPLLLLEGKKWRVEYQDGSPELLIEDTTLAQVVYIFQCSQSTLQIKGKVNSIVIDNCAKFALVFESVVGMVEVINSRNIQVQVTGKVPTISVNKTDGFQLFLSSESLDCEIISAKSSEMNVVVPQDDDFREFPVPEQFKTIWNGHKLISEATEIAG</sequence>
<feature type="region of interest" description="Disordered" evidence="5">
    <location>
        <begin position="302"/>
        <end position="337"/>
    </location>
</feature>
<organism evidence="7 8">
    <name type="scientific">Eptatretus burgeri</name>
    <name type="common">Inshore hagfish</name>
    <dbReference type="NCBI Taxonomy" id="7764"/>
    <lineage>
        <taxon>Eukaryota</taxon>
        <taxon>Metazoa</taxon>
        <taxon>Chordata</taxon>
        <taxon>Craniata</taxon>
        <taxon>Vertebrata</taxon>
        <taxon>Cyclostomata</taxon>
        <taxon>Myxini</taxon>
        <taxon>Myxiniformes</taxon>
        <taxon>Myxinidae</taxon>
        <taxon>Eptatretinae</taxon>
        <taxon>Eptatretus</taxon>
    </lineage>
</organism>
<dbReference type="GO" id="GO:0000902">
    <property type="term" value="P:cell morphogenesis"/>
    <property type="evidence" value="ECO:0007669"/>
    <property type="project" value="TreeGrafter"/>
</dbReference>